<evidence type="ECO:0000313" key="2">
    <source>
        <dbReference type="EMBL" id="PIO75044.1"/>
    </source>
</evidence>
<proteinExistence type="predicted"/>
<dbReference type="Pfam" id="PF14222">
    <property type="entry name" value="MOR2-PAG1_N"/>
    <property type="match status" value="1"/>
</dbReference>
<keyword evidence="3" id="KW-1185">Reference proteome</keyword>
<evidence type="ECO:0000313" key="3">
    <source>
        <dbReference type="Proteomes" id="UP000230423"/>
    </source>
</evidence>
<dbReference type="InterPro" id="IPR039867">
    <property type="entry name" value="Furry/Tao3/Mor2"/>
</dbReference>
<accession>A0A2G9UXS8</accession>
<dbReference type="Proteomes" id="UP000230423">
    <property type="component" value="Unassembled WGS sequence"/>
</dbReference>
<dbReference type="PANTHER" id="PTHR12295">
    <property type="entry name" value="FURRY-RELATED"/>
    <property type="match status" value="1"/>
</dbReference>
<sequence length="192" mass="21745">MAPAYGAQNKREHESRVEFHLTACEQQVKYLLDSSFQQVQYKDPAVLGVNNTNSLVVAETYAEVIGVLSETHFTHIHRQFMTILSELRKDTSAAVTHNLISLLMAMKFVKIKTNQVDDFEMGIKFLDDLGSFLLEVKDKQIKREANIPALIAFVGKLYGPTSELASKKQHKLPNRSLTLLSKWVLCNIFTDC</sequence>
<dbReference type="EMBL" id="KZ345187">
    <property type="protein sequence ID" value="PIO75044.1"/>
    <property type="molecule type" value="Genomic_DNA"/>
</dbReference>
<dbReference type="GO" id="GO:0030427">
    <property type="term" value="C:site of polarized growth"/>
    <property type="evidence" value="ECO:0007669"/>
    <property type="project" value="TreeGrafter"/>
</dbReference>
<protein>
    <recommendedName>
        <fullName evidence="1">Cell morphogenesis protein N-terminal domain-containing protein</fullName>
    </recommendedName>
</protein>
<dbReference type="PANTHER" id="PTHR12295:SF30">
    <property type="entry name" value="PROTEIN FURRY"/>
    <property type="match status" value="1"/>
</dbReference>
<gene>
    <name evidence="2" type="ORF">TELCIR_02929</name>
</gene>
<feature type="domain" description="Cell morphogenesis protein N-terminal" evidence="1">
    <location>
        <begin position="25"/>
        <end position="143"/>
    </location>
</feature>
<reference evidence="2 3" key="1">
    <citation type="submission" date="2015-09" db="EMBL/GenBank/DDBJ databases">
        <title>Draft genome of the parasitic nematode Teladorsagia circumcincta isolate WARC Sus (inbred).</title>
        <authorList>
            <person name="Mitreva M."/>
        </authorList>
    </citation>
    <scope>NUCLEOTIDE SEQUENCE [LARGE SCALE GENOMIC DNA]</scope>
    <source>
        <strain evidence="2 3">S</strain>
    </source>
</reference>
<dbReference type="GO" id="GO:0031175">
    <property type="term" value="P:neuron projection development"/>
    <property type="evidence" value="ECO:0007669"/>
    <property type="project" value="TreeGrafter"/>
</dbReference>
<organism evidence="2 3">
    <name type="scientific">Teladorsagia circumcincta</name>
    <name type="common">Brown stomach worm</name>
    <name type="synonym">Ostertagia circumcincta</name>
    <dbReference type="NCBI Taxonomy" id="45464"/>
    <lineage>
        <taxon>Eukaryota</taxon>
        <taxon>Metazoa</taxon>
        <taxon>Ecdysozoa</taxon>
        <taxon>Nematoda</taxon>
        <taxon>Chromadorea</taxon>
        <taxon>Rhabditida</taxon>
        <taxon>Rhabditina</taxon>
        <taxon>Rhabditomorpha</taxon>
        <taxon>Strongyloidea</taxon>
        <taxon>Trichostrongylidae</taxon>
        <taxon>Teladorsagia</taxon>
    </lineage>
</organism>
<dbReference type="OrthoDB" id="6287725at2759"/>
<dbReference type="GO" id="GO:0005938">
    <property type="term" value="C:cell cortex"/>
    <property type="evidence" value="ECO:0007669"/>
    <property type="project" value="TreeGrafter"/>
</dbReference>
<dbReference type="InterPro" id="IPR025614">
    <property type="entry name" value="Cell_morpho_N"/>
</dbReference>
<dbReference type="AlphaFoldDB" id="A0A2G9UXS8"/>
<name>A0A2G9UXS8_TELCI</name>
<evidence type="ECO:0000259" key="1">
    <source>
        <dbReference type="Pfam" id="PF14222"/>
    </source>
</evidence>
<dbReference type="GO" id="GO:0000902">
    <property type="term" value="P:cell morphogenesis"/>
    <property type="evidence" value="ECO:0007669"/>
    <property type="project" value="InterPro"/>
</dbReference>